<accession>A0ABS1VST3</accession>
<keyword evidence="3" id="KW-1185">Reference proteome</keyword>
<evidence type="ECO:0000313" key="3">
    <source>
        <dbReference type="Proteomes" id="UP000598996"/>
    </source>
</evidence>
<protein>
    <submittedName>
        <fullName evidence="2">Aminoglycoside phosphotransferase family protein</fullName>
    </submittedName>
</protein>
<comment type="caution">
    <text evidence="2">The sequence shown here is derived from an EMBL/GenBank/DDBJ whole genome shotgun (WGS) entry which is preliminary data.</text>
</comment>
<dbReference type="EMBL" id="JAENHO010000007">
    <property type="protein sequence ID" value="MBL7257517.1"/>
    <property type="molecule type" value="Genomic_DNA"/>
</dbReference>
<dbReference type="SUPFAM" id="SSF56112">
    <property type="entry name" value="Protein kinase-like (PK-like)"/>
    <property type="match status" value="1"/>
</dbReference>
<organism evidence="2 3">
    <name type="scientific">Paractinoplanes lichenicola</name>
    <dbReference type="NCBI Taxonomy" id="2802976"/>
    <lineage>
        <taxon>Bacteria</taxon>
        <taxon>Bacillati</taxon>
        <taxon>Actinomycetota</taxon>
        <taxon>Actinomycetes</taxon>
        <taxon>Micromonosporales</taxon>
        <taxon>Micromonosporaceae</taxon>
        <taxon>Paractinoplanes</taxon>
    </lineage>
</organism>
<dbReference type="Pfam" id="PF01636">
    <property type="entry name" value="APH"/>
    <property type="match status" value="1"/>
</dbReference>
<reference evidence="2 3" key="1">
    <citation type="submission" date="2021-01" db="EMBL/GenBank/DDBJ databases">
        <title>Actinoplanes sp. nov. LDG1-01 isolated from lichen.</title>
        <authorList>
            <person name="Saeng-In P."/>
            <person name="Phongsopitanun W."/>
            <person name="Kanchanasin P."/>
            <person name="Yuki M."/>
            <person name="Kudo T."/>
            <person name="Ohkuma M."/>
            <person name="Tanasupawat S."/>
        </authorList>
    </citation>
    <scope>NUCLEOTIDE SEQUENCE [LARGE SCALE GENOMIC DNA]</scope>
    <source>
        <strain evidence="2 3">LDG1-01</strain>
    </source>
</reference>
<dbReference type="Proteomes" id="UP000598996">
    <property type="component" value="Unassembled WGS sequence"/>
</dbReference>
<dbReference type="Gene3D" id="3.90.1200.10">
    <property type="match status" value="1"/>
</dbReference>
<proteinExistence type="predicted"/>
<evidence type="ECO:0000259" key="1">
    <source>
        <dbReference type="Pfam" id="PF01636"/>
    </source>
</evidence>
<gene>
    <name evidence="2" type="ORF">JKJ07_24760</name>
</gene>
<dbReference type="InterPro" id="IPR002575">
    <property type="entry name" value="Aminoglycoside_PTrfase"/>
</dbReference>
<dbReference type="InterPro" id="IPR011009">
    <property type="entry name" value="Kinase-like_dom_sf"/>
</dbReference>
<sequence>MAPVCPTTIPDVEILSGGGINEVVKIGDAVRRPTGHWSPNVHALLRHLTAAGFTGAPEVRSVEDGYELLSYLPGDVSNYPLTPAAQSATALTSAATLLRAYHDATVPFARTAPRDGWQVPAMDPVEVLCHGDFAPHNCVLDGTTVTGLFDFDFAHPGPRLWDIAYAVYRWVQLTKHGLPPTAQAERLRTFCDTYGLDAESRLRLIDTVAARLHSLVELMRTRAAGGDQAFASHIADGHHTLYLTDADYVLAERATLERPLC</sequence>
<evidence type="ECO:0000313" key="2">
    <source>
        <dbReference type="EMBL" id="MBL7257517.1"/>
    </source>
</evidence>
<name>A0ABS1VST3_9ACTN</name>
<feature type="domain" description="Aminoglycoside phosphotransferase" evidence="1">
    <location>
        <begin position="123"/>
        <end position="202"/>
    </location>
</feature>